<reference evidence="2" key="1">
    <citation type="submission" date="2021-12" db="EMBL/GenBank/DDBJ databases">
        <title>Alicyclobacillaceae gen. nov., sp. nov., isolated from chalcocite enrichment system.</title>
        <authorList>
            <person name="Jiang Z."/>
        </authorList>
    </citation>
    <scope>NUCLEOTIDE SEQUENCE</scope>
    <source>
        <strain evidence="2">MYW30-H2</strain>
    </source>
</reference>
<proteinExistence type="predicted"/>
<gene>
    <name evidence="2" type="ORF">LSG31_22815</name>
</gene>
<evidence type="ECO:0000313" key="2">
    <source>
        <dbReference type="EMBL" id="UOF90650.1"/>
    </source>
</evidence>
<sequence>MNDSMSSYDDPNESWKYQSPPEEDIEEGMSRMEDEGGGVVEQIEPLGAPIHRNALVDVERME</sequence>
<dbReference type="Proteomes" id="UP000830167">
    <property type="component" value="Chromosome"/>
</dbReference>
<accession>A0ABY4CJM5</accession>
<dbReference type="RefSeq" id="WP_347437349.1">
    <property type="nucleotide sequence ID" value="NZ_CP089291.1"/>
</dbReference>
<feature type="region of interest" description="Disordered" evidence="1">
    <location>
        <begin position="1"/>
        <end position="34"/>
    </location>
</feature>
<evidence type="ECO:0000256" key="1">
    <source>
        <dbReference type="SAM" id="MobiDB-lite"/>
    </source>
</evidence>
<evidence type="ECO:0000313" key="3">
    <source>
        <dbReference type="Proteomes" id="UP000830167"/>
    </source>
</evidence>
<protein>
    <submittedName>
        <fullName evidence="2">Uncharacterized protein</fullName>
    </submittedName>
</protein>
<name>A0ABY4CJM5_9BACL</name>
<dbReference type="EMBL" id="CP089291">
    <property type="protein sequence ID" value="UOF90650.1"/>
    <property type="molecule type" value="Genomic_DNA"/>
</dbReference>
<keyword evidence="3" id="KW-1185">Reference proteome</keyword>
<organism evidence="2 3">
    <name type="scientific">Fodinisporobacter ferrooxydans</name>
    <dbReference type="NCBI Taxonomy" id="2901836"/>
    <lineage>
        <taxon>Bacteria</taxon>
        <taxon>Bacillati</taxon>
        <taxon>Bacillota</taxon>
        <taxon>Bacilli</taxon>
        <taxon>Bacillales</taxon>
        <taxon>Alicyclobacillaceae</taxon>
        <taxon>Fodinisporobacter</taxon>
    </lineage>
</organism>